<dbReference type="Gene3D" id="1.20.1530.20">
    <property type="match status" value="1"/>
</dbReference>
<evidence type="ECO:0000256" key="3">
    <source>
        <dbReference type="ARBA" id="ARBA00022989"/>
    </source>
</evidence>
<dbReference type="InterPro" id="IPR038770">
    <property type="entry name" value="Na+/solute_symporter_sf"/>
</dbReference>
<dbReference type="PANTHER" id="PTHR10361:SF28">
    <property type="entry name" value="P3 PROTEIN-RELATED"/>
    <property type="match status" value="1"/>
</dbReference>
<feature type="transmembrane region" description="Helical" evidence="5">
    <location>
        <begin position="238"/>
        <end position="255"/>
    </location>
</feature>
<keyword evidence="7" id="KW-1185">Reference proteome</keyword>
<dbReference type="RefSeq" id="WP_092047871.1">
    <property type="nucleotide sequence ID" value="NZ_FOQD01000002.1"/>
</dbReference>
<feature type="transmembrane region" description="Helical" evidence="5">
    <location>
        <begin position="205"/>
        <end position="226"/>
    </location>
</feature>
<evidence type="ECO:0000256" key="4">
    <source>
        <dbReference type="ARBA" id="ARBA00023136"/>
    </source>
</evidence>
<feature type="transmembrane region" description="Helical" evidence="5">
    <location>
        <begin position="127"/>
        <end position="150"/>
    </location>
</feature>
<feature type="transmembrane region" description="Helical" evidence="5">
    <location>
        <begin position="71"/>
        <end position="89"/>
    </location>
</feature>
<gene>
    <name evidence="6" type="ORF">SAMN05421753_102179</name>
</gene>
<evidence type="ECO:0000256" key="2">
    <source>
        <dbReference type="ARBA" id="ARBA00022692"/>
    </source>
</evidence>
<proteinExistence type="predicted"/>
<reference evidence="7" key="1">
    <citation type="submission" date="2016-10" db="EMBL/GenBank/DDBJ databases">
        <authorList>
            <person name="Varghese N."/>
            <person name="Submissions S."/>
        </authorList>
    </citation>
    <scope>NUCLEOTIDE SEQUENCE [LARGE SCALE GENOMIC DNA]</scope>
    <source>
        <strain evidence="7">DSM 26348</strain>
    </source>
</reference>
<evidence type="ECO:0000313" key="6">
    <source>
        <dbReference type="EMBL" id="SFH71102.1"/>
    </source>
</evidence>
<name>A0A1I3C9B8_9PLAN</name>
<feature type="transmembrane region" description="Helical" evidence="5">
    <location>
        <begin position="101"/>
        <end position="121"/>
    </location>
</feature>
<dbReference type="PANTHER" id="PTHR10361">
    <property type="entry name" value="SODIUM-BILE ACID COTRANSPORTER"/>
    <property type="match status" value="1"/>
</dbReference>
<comment type="subcellular location">
    <subcellularLocation>
        <location evidence="1">Membrane</location>
        <topology evidence="1">Multi-pass membrane protein</topology>
    </subcellularLocation>
</comment>
<evidence type="ECO:0000313" key="7">
    <source>
        <dbReference type="Proteomes" id="UP000199518"/>
    </source>
</evidence>
<dbReference type="EMBL" id="FOQD01000002">
    <property type="protein sequence ID" value="SFH71102.1"/>
    <property type="molecule type" value="Genomic_DNA"/>
</dbReference>
<feature type="transmembrane region" description="Helical" evidence="5">
    <location>
        <begin position="32"/>
        <end position="51"/>
    </location>
</feature>
<accession>A0A1I3C9B8</accession>
<dbReference type="Proteomes" id="UP000199518">
    <property type="component" value="Unassembled WGS sequence"/>
</dbReference>
<evidence type="ECO:0000256" key="1">
    <source>
        <dbReference type="ARBA" id="ARBA00004141"/>
    </source>
</evidence>
<keyword evidence="2 5" id="KW-0812">Transmembrane</keyword>
<evidence type="ECO:0000256" key="5">
    <source>
        <dbReference type="SAM" id="Phobius"/>
    </source>
</evidence>
<dbReference type="GO" id="GO:0016020">
    <property type="term" value="C:membrane"/>
    <property type="evidence" value="ECO:0007669"/>
    <property type="project" value="UniProtKB-SubCell"/>
</dbReference>
<keyword evidence="3 5" id="KW-1133">Transmembrane helix</keyword>
<dbReference type="Pfam" id="PF01758">
    <property type="entry name" value="SBF"/>
    <property type="match status" value="1"/>
</dbReference>
<feature type="transmembrane region" description="Helical" evidence="5">
    <location>
        <begin position="267"/>
        <end position="289"/>
    </location>
</feature>
<dbReference type="InterPro" id="IPR004710">
    <property type="entry name" value="Bilac:Na_transpt"/>
</dbReference>
<organism evidence="6 7">
    <name type="scientific">Planctomicrobium piriforme</name>
    <dbReference type="NCBI Taxonomy" id="1576369"/>
    <lineage>
        <taxon>Bacteria</taxon>
        <taxon>Pseudomonadati</taxon>
        <taxon>Planctomycetota</taxon>
        <taxon>Planctomycetia</taxon>
        <taxon>Planctomycetales</taxon>
        <taxon>Planctomycetaceae</taxon>
        <taxon>Planctomicrobium</taxon>
    </lineage>
</organism>
<dbReference type="AlphaFoldDB" id="A0A1I3C9B8"/>
<protein>
    <submittedName>
        <fullName evidence="6">Bile acid:Na+ symporter, BASS family</fullName>
    </submittedName>
</protein>
<dbReference type="STRING" id="1576369.SAMN05421753_102179"/>
<sequence length="365" mass="38628">MLPVNAQTDQADLSKNPGDPDRLKVRTGWNGHAFQLLVWLLGTYAIAVIWPQPGLLLKAVHLPGITGGAPITIPHLLLGTLLFCAGLTVETVSMPQIGLRTLPWHVLATWLIPLFVVGAMTNVGRAIGIPGGILLGLMVAAAMPVANSSVGWSHLAGGNLPLSLGLLLGGTVTAPILAPVVLRLLSTWGVPADLHAETVLSLTELAEFLGVWVVAPALLGLLVGLWSRRKGMVWSSHWLRLVSISCLLLLNYLNASEALPLIRGQQIVLQGVLCTLIVNSGSMLIAWVGGRRFGLNRPDSISLSLAVSMRNTGAALVLAGSQFQHDPAVTMTILLHTLLQHVVAGALIPIIHRRGTPEAADGLKR</sequence>
<dbReference type="OrthoDB" id="185500at2"/>
<keyword evidence="4 5" id="KW-0472">Membrane</keyword>
<dbReference type="InterPro" id="IPR002657">
    <property type="entry name" value="BilAc:Na_symport/Acr3"/>
</dbReference>
<feature type="transmembrane region" description="Helical" evidence="5">
    <location>
        <begin position="162"/>
        <end position="185"/>
    </location>
</feature>